<feature type="transmembrane region" description="Helical" evidence="1">
    <location>
        <begin position="71"/>
        <end position="91"/>
    </location>
</feature>
<feature type="transmembrane region" description="Helical" evidence="1">
    <location>
        <begin position="44"/>
        <end position="64"/>
    </location>
</feature>
<dbReference type="RefSeq" id="WP_206719170.1">
    <property type="nucleotide sequence ID" value="NZ_CP071091.1"/>
</dbReference>
<organism evidence="2 3">
    <name type="scientific">Myxococcus landrumensis</name>
    <dbReference type="NCBI Taxonomy" id="2813577"/>
    <lineage>
        <taxon>Bacteria</taxon>
        <taxon>Pseudomonadati</taxon>
        <taxon>Myxococcota</taxon>
        <taxon>Myxococcia</taxon>
        <taxon>Myxococcales</taxon>
        <taxon>Cystobacterineae</taxon>
        <taxon>Myxococcaceae</taxon>
        <taxon>Myxococcus</taxon>
    </lineage>
</organism>
<keyword evidence="1" id="KW-0472">Membrane</keyword>
<evidence type="ECO:0000256" key="1">
    <source>
        <dbReference type="SAM" id="Phobius"/>
    </source>
</evidence>
<name>A0ABX7NJI2_9BACT</name>
<keyword evidence="1" id="KW-1133">Transmembrane helix</keyword>
<protein>
    <submittedName>
        <fullName evidence="2">Uncharacterized protein</fullName>
    </submittedName>
</protein>
<keyword evidence="1" id="KW-0812">Transmembrane</keyword>
<gene>
    <name evidence="2" type="ORF">JY572_16575</name>
</gene>
<sequence length="92" mass="9430">MSGTARRRLGWSWLLAATVGAPVAALLVSFALPAVIPASQGTRYLVACLVVVPLLAAAPCGVLLARSATRAWVGILSASVAATLVLLWSVFT</sequence>
<feature type="transmembrane region" description="Helical" evidence="1">
    <location>
        <begin position="12"/>
        <end position="32"/>
    </location>
</feature>
<evidence type="ECO:0000313" key="3">
    <source>
        <dbReference type="Proteomes" id="UP000663090"/>
    </source>
</evidence>
<dbReference type="Proteomes" id="UP000663090">
    <property type="component" value="Chromosome"/>
</dbReference>
<dbReference type="EMBL" id="CP071091">
    <property type="protein sequence ID" value="QSQ17551.1"/>
    <property type="molecule type" value="Genomic_DNA"/>
</dbReference>
<keyword evidence="3" id="KW-1185">Reference proteome</keyword>
<evidence type="ECO:0000313" key="2">
    <source>
        <dbReference type="EMBL" id="QSQ17551.1"/>
    </source>
</evidence>
<accession>A0ABX7NJI2</accession>
<proteinExistence type="predicted"/>
<reference evidence="2 3" key="1">
    <citation type="submission" date="2021-02" db="EMBL/GenBank/DDBJ databases">
        <title>De Novo genome assembly of isolated myxobacteria.</title>
        <authorList>
            <person name="Stevens D.C."/>
        </authorList>
    </citation>
    <scope>NUCLEOTIDE SEQUENCE [LARGE SCALE GENOMIC DNA]</scope>
    <source>
        <strain evidence="2 3">SCHIC003</strain>
    </source>
</reference>